<reference evidence="4 5" key="1">
    <citation type="submission" date="2019-08" db="EMBL/GenBank/DDBJ databases">
        <title>Genomes of Subsaximicrobium wynnwilliamsii strains.</title>
        <authorList>
            <person name="Bowman J.P."/>
        </authorList>
    </citation>
    <scope>NUCLEOTIDE SEQUENCE [LARGE SCALE GENOMIC DNA]</scope>
    <source>
        <strain evidence="4 5">2-80-2</strain>
    </source>
</reference>
<evidence type="ECO:0000313" key="5">
    <source>
        <dbReference type="Proteomes" id="UP000321578"/>
    </source>
</evidence>
<dbReference type="EMBL" id="VORO01000040">
    <property type="protein sequence ID" value="TXD86745.1"/>
    <property type="molecule type" value="Genomic_DNA"/>
</dbReference>
<feature type="coiled-coil region" evidence="1">
    <location>
        <begin position="216"/>
        <end position="243"/>
    </location>
</feature>
<evidence type="ECO:0000256" key="3">
    <source>
        <dbReference type="SAM" id="SignalP"/>
    </source>
</evidence>
<keyword evidence="3" id="KW-0732">Signal</keyword>
<dbReference type="OrthoDB" id="1423654at2"/>
<keyword evidence="2" id="KW-0472">Membrane</keyword>
<protein>
    <submittedName>
        <fullName evidence="4">Uncharacterized protein</fullName>
    </submittedName>
</protein>
<proteinExistence type="predicted"/>
<evidence type="ECO:0000256" key="1">
    <source>
        <dbReference type="SAM" id="Coils"/>
    </source>
</evidence>
<accession>A0A5C6ZCJ5</accession>
<keyword evidence="2" id="KW-1133">Transmembrane helix</keyword>
<feature type="chain" id="PRO_5022885546" evidence="3">
    <location>
        <begin position="21"/>
        <end position="405"/>
    </location>
</feature>
<evidence type="ECO:0000313" key="4">
    <source>
        <dbReference type="EMBL" id="TXD86745.1"/>
    </source>
</evidence>
<name>A0A5C6ZCJ5_9FLAO</name>
<organism evidence="4 5">
    <name type="scientific">Subsaximicrobium wynnwilliamsii</name>
    <dbReference type="NCBI Taxonomy" id="291179"/>
    <lineage>
        <taxon>Bacteria</taxon>
        <taxon>Pseudomonadati</taxon>
        <taxon>Bacteroidota</taxon>
        <taxon>Flavobacteriia</taxon>
        <taxon>Flavobacteriales</taxon>
        <taxon>Flavobacteriaceae</taxon>
        <taxon>Subsaximicrobium</taxon>
    </lineage>
</organism>
<dbReference type="RefSeq" id="WP_147088379.1">
    <property type="nucleotide sequence ID" value="NZ_VORM01000041.1"/>
</dbReference>
<dbReference type="AlphaFoldDB" id="A0A5C6ZCJ5"/>
<feature type="signal peptide" evidence="3">
    <location>
        <begin position="1"/>
        <end position="20"/>
    </location>
</feature>
<dbReference type="Proteomes" id="UP000321578">
    <property type="component" value="Unassembled WGS sequence"/>
</dbReference>
<keyword evidence="5" id="KW-1185">Reference proteome</keyword>
<comment type="caution">
    <text evidence="4">The sequence shown here is derived from an EMBL/GenBank/DDBJ whole genome shotgun (WGS) entry which is preliminary data.</text>
</comment>
<evidence type="ECO:0000256" key="2">
    <source>
        <dbReference type="SAM" id="Phobius"/>
    </source>
</evidence>
<gene>
    <name evidence="4" type="ORF">ESY86_19430</name>
</gene>
<keyword evidence="2" id="KW-0812">Transmembrane</keyword>
<keyword evidence="1" id="KW-0175">Coiled coil</keyword>
<feature type="transmembrane region" description="Helical" evidence="2">
    <location>
        <begin position="191"/>
        <end position="210"/>
    </location>
</feature>
<sequence length="405" mass="46728">MYKLFSLFLVLLFTSLTLNAQNSKEEYEKAVDYCACKIAYAYTEDFASKNPRLDEKKSFDEVISIQLNDCDKKNVSSSELEKLLKENKFNGFSKTLIPDVKKAKNSYSDNFNKEEAINSILNSFELSFDKIEIKSELSNGLNNKLQSFEKQEDIVEEIKSETTTNPNLLNEINHSDRVINEGSVETSENSFFPNWLLFAIILLASILLFLNNHLKIKKLKESAKRHRDEIEVLKNEKSIFNQSNNKSQNNSRFERDIYQKIEDVNDAIRKLQSKNTSKNLHPITSQKNQVKNIPQTNQKEIQKFVYAKTPISDKVFNALDVTENKDGKFYKFLIKDNNVAEFQFFNTENSAIRAVNAPDSFLYPACEETEPLNQNAKKIITNKPGVAIKQGEKWIVKEKAQITYE</sequence>